<keyword evidence="9 11" id="KW-0472">Membrane</keyword>
<evidence type="ECO:0000256" key="4">
    <source>
        <dbReference type="ARBA" id="ARBA00022547"/>
    </source>
</evidence>
<evidence type="ECO:0000256" key="9">
    <source>
        <dbReference type="ARBA" id="ARBA00023136"/>
    </source>
</evidence>
<evidence type="ECO:0000313" key="14">
    <source>
        <dbReference type="Proteomes" id="UP001612915"/>
    </source>
</evidence>
<dbReference type="PRINTS" id="PR00123">
    <property type="entry name" value="ATPASEA"/>
</dbReference>
<dbReference type="PROSITE" id="PS00449">
    <property type="entry name" value="ATPASE_A"/>
    <property type="match status" value="1"/>
</dbReference>
<accession>A0ABW8AUB6</accession>
<evidence type="ECO:0000256" key="3">
    <source>
        <dbReference type="ARBA" id="ARBA00022448"/>
    </source>
</evidence>
<feature type="transmembrane region" description="Helical" evidence="11">
    <location>
        <begin position="95"/>
        <end position="117"/>
    </location>
</feature>
<evidence type="ECO:0000256" key="12">
    <source>
        <dbReference type="RuleBase" id="RU000483"/>
    </source>
</evidence>
<dbReference type="SUPFAM" id="SSF81336">
    <property type="entry name" value="F1F0 ATP synthase subunit A"/>
    <property type="match status" value="1"/>
</dbReference>
<evidence type="ECO:0000256" key="2">
    <source>
        <dbReference type="ARBA" id="ARBA00006810"/>
    </source>
</evidence>
<keyword evidence="11" id="KW-1003">Cell membrane</keyword>
<dbReference type="PANTHER" id="PTHR11410">
    <property type="entry name" value="ATP SYNTHASE SUBUNIT A"/>
    <property type="match status" value="1"/>
</dbReference>
<protein>
    <recommendedName>
        <fullName evidence="11 12">ATP synthase subunit a</fullName>
    </recommendedName>
    <alternativeName>
        <fullName evidence="11">ATP synthase F0 sector subunit a</fullName>
    </alternativeName>
    <alternativeName>
        <fullName evidence="11">F-ATPase subunit 6</fullName>
    </alternativeName>
</protein>
<dbReference type="EMBL" id="JBITLV010000008">
    <property type="protein sequence ID" value="MFI7589668.1"/>
    <property type="molecule type" value="Genomic_DNA"/>
</dbReference>
<evidence type="ECO:0000313" key="13">
    <source>
        <dbReference type="EMBL" id="MFI7589668.1"/>
    </source>
</evidence>
<dbReference type="RefSeq" id="WP_398284269.1">
    <property type="nucleotide sequence ID" value="NZ_JBITLV010000008.1"/>
</dbReference>
<keyword evidence="3 11" id="KW-0813">Transport</keyword>
<organism evidence="13 14">
    <name type="scientific">Spongisporangium articulatum</name>
    <dbReference type="NCBI Taxonomy" id="3362603"/>
    <lineage>
        <taxon>Bacteria</taxon>
        <taxon>Bacillati</taxon>
        <taxon>Actinomycetota</taxon>
        <taxon>Actinomycetes</taxon>
        <taxon>Kineosporiales</taxon>
        <taxon>Kineosporiaceae</taxon>
        <taxon>Spongisporangium</taxon>
    </lineage>
</organism>
<dbReference type="InterPro" id="IPR045083">
    <property type="entry name" value="ATP_synth_F0_asu_bact/mt"/>
</dbReference>
<feature type="transmembrane region" description="Helical" evidence="11">
    <location>
        <begin position="29"/>
        <end position="51"/>
    </location>
</feature>
<dbReference type="InterPro" id="IPR023011">
    <property type="entry name" value="ATP_synth_F0_asu_AS"/>
</dbReference>
<proteinExistence type="inferred from homology"/>
<keyword evidence="14" id="KW-1185">Reference proteome</keyword>
<feature type="transmembrane region" description="Helical" evidence="11">
    <location>
        <begin position="123"/>
        <end position="140"/>
    </location>
</feature>
<dbReference type="InterPro" id="IPR035908">
    <property type="entry name" value="F0_ATP_A_sf"/>
</dbReference>
<feature type="transmembrane region" description="Helical" evidence="11">
    <location>
        <begin position="185"/>
        <end position="204"/>
    </location>
</feature>
<dbReference type="NCBIfam" id="TIGR01131">
    <property type="entry name" value="ATP_synt_6_or_A"/>
    <property type="match status" value="1"/>
</dbReference>
<dbReference type="HAMAP" id="MF_01393">
    <property type="entry name" value="ATP_synth_a_bact"/>
    <property type="match status" value="1"/>
</dbReference>
<sequence>MIALAAAAEGGYEAPGVADFWQPLIGDGAFAITRPIFVFGISAILLCIVLVRATRNLSVVPGKGQALLEASYSLVRNSIGRDIIGAKDFIKFIPLLFSLFTVILVNNLFGIIPVVQYPTMSRIGFPIALALVVYVVYHFLGARKHGVGGWIKRISIPPDVPGFVLPLLILLELNTYFIVRPVTLALRLFGNMFAGHILLLLFILGGEYLVFESGSIGLAGAGLVTWLMAFVMTCFELLVQFLQAYIFTLLAALYIADALADEH</sequence>
<dbReference type="Proteomes" id="UP001612915">
    <property type="component" value="Unassembled WGS sequence"/>
</dbReference>
<comment type="subcellular location">
    <subcellularLocation>
        <location evidence="11 12">Cell membrane</location>
        <topology evidence="11 12">Multi-pass membrane protein</topology>
    </subcellularLocation>
    <subcellularLocation>
        <location evidence="1">Membrane</location>
        <topology evidence="1">Multi-pass membrane protein</topology>
    </subcellularLocation>
</comment>
<evidence type="ECO:0000256" key="11">
    <source>
        <dbReference type="HAMAP-Rule" id="MF_01393"/>
    </source>
</evidence>
<reference evidence="13 14" key="1">
    <citation type="submission" date="2024-10" db="EMBL/GenBank/DDBJ databases">
        <title>The Natural Products Discovery Center: Release of the First 8490 Sequenced Strains for Exploring Actinobacteria Biosynthetic Diversity.</title>
        <authorList>
            <person name="Kalkreuter E."/>
            <person name="Kautsar S.A."/>
            <person name="Yang D."/>
            <person name="Bader C.D."/>
            <person name="Teijaro C.N."/>
            <person name="Fluegel L."/>
            <person name="Davis C.M."/>
            <person name="Simpson J.R."/>
            <person name="Lauterbach L."/>
            <person name="Steele A.D."/>
            <person name="Gui C."/>
            <person name="Meng S."/>
            <person name="Li G."/>
            <person name="Viehrig K."/>
            <person name="Ye F."/>
            <person name="Su P."/>
            <person name="Kiefer A.F."/>
            <person name="Nichols A."/>
            <person name="Cepeda A.J."/>
            <person name="Yan W."/>
            <person name="Fan B."/>
            <person name="Jiang Y."/>
            <person name="Adhikari A."/>
            <person name="Zheng C.-J."/>
            <person name="Schuster L."/>
            <person name="Cowan T.M."/>
            <person name="Smanski M.J."/>
            <person name="Chevrette M.G."/>
            <person name="De Carvalho L.P.S."/>
            <person name="Shen B."/>
        </authorList>
    </citation>
    <scope>NUCLEOTIDE SEQUENCE [LARGE SCALE GENOMIC DNA]</scope>
    <source>
        <strain evidence="13 14">NPDC049639</strain>
    </source>
</reference>
<dbReference type="InterPro" id="IPR000568">
    <property type="entry name" value="ATP_synth_F0_asu"/>
</dbReference>
<keyword evidence="7 11" id="KW-1133">Transmembrane helix</keyword>
<comment type="function">
    <text evidence="11 12">Key component of the proton channel; it plays a direct role in the translocation of protons across the membrane.</text>
</comment>
<keyword evidence="6 11" id="KW-0375">Hydrogen ion transport</keyword>
<name>A0ABW8AUB6_9ACTN</name>
<feature type="transmembrane region" description="Helical" evidence="11">
    <location>
        <begin position="216"/>
        <end position="238"/>
    </location>
</feature>
<keyword evidence="8 11" id="KW-0406">Ion transport</keyword>
<comment type="similarity">
    <text evidence="2 11 12">Belongs to the ATPase A chain family.</text>
</comment>
<evidence type="ECO:0000256" key="6">
    <source>
        <dbReference type="ARBA" id="ARBA00022781"/>
    </source>
</evidence>
<comment type="caution">
    <text evidence="13">The sequence shown here is derived from an EMBL/GenBank/DDBJ whole genome shotgun (WGS) entry which is preliminary data.</text>
</comment>
<evidence type="ECO:0000256" key="7">
    <source>
        <dbReference type="ARBA" id="ARBA00022989"/>
    </source>
</evidence>
<feature type="transmembrane region" description="Helical" evidence="11">
    <location>
        <begin position="244"/>
        <end position="260"/>
    </location>
</feature>
<dbReference type="Pfam" id="PF00119">
    <property type="entry name" value="ATP-synt_A"/>
    <property type="match status" value="1"/>
</dbReference>
<keyword evidence="5 11" id="KW-0812">Transmembrane</keyword>
<dbReference type="Gene3D" id="1.20.120.220">
    <property type="entry name" value="ATP synthase, F0 complex, subunit A"/>
    <property type="match status" value="1"/>
</dbReference>
<dbReference type="PANTHER" id="PTHR11410:SF0">
    <property type="entry name" value="ATP SYNTHASE SUBUNIT A"/>
    <property type="match status" value="1"/>
</dbReference>
<keyword evidence="4 11" id="KW-0138">CF(0)</keyword>
<gene>
    <name evidence="11 13" type="primary">atpB</name>
    <name evidence="13" type="ORF">ACIB24_21580</name>
</gene>
<evidence type="ECO:0000256" key="5">
    <source>
        <dbReference type="ARBA" id="ARBA00022692"/>
    </source>
</evidence>
<evidence type="ECO:0000256" key="8">
    <source>
        <dbReference type="ARBA" id="ARBA00023065"/>
    </source>
</evidence>
<dbReference type="CDD" id="cd00310">
    <property type="entry name" value="ATP-synt_Fo_a_6"/>
    <property type="match status" value="1"/>
</dbReference>
<evidence type="ECO:0000256" key="10">
    <source>
        <dbReference type="ARBA" id="ARBA00023310"/>
    </source>
</evidence>
<evidence type="ECO:0000256" key="1">
    <source>
        <dbReference type="ARBA" id="ARBA00004141"/>
    </source>
</evidence>
<keyword evidence="10 11" id="KW-0066">ATP synthesis</keyword>